<feature type="domain" description="Histidine kinase/HSP90-like ATPase" evidence="2">
    <location>
        <begin position="8"/>
        <end position="122"/>
    </location>
</feature>
<dbReference type="RefSeq" id="WP_344383483.1">
    <property type="nucleotide sequence ID" value="NZ_BAAATA010000013.1"/>
</dbReference>
<comment type="caution">
    <text evidence="3">The sequence shown here is derived from an EMBL/GenBank/DDBJ whole genome shotgun (WGS) entry which is preliminary data.</text>
</comment>
<keyword evidence="1" id="KW-0808">Transferase</keyword>
<dbReference type="PANTHER" id="PTHR35526:SF3">
    <property type="entry name" value="ANTI-SIGMA-F FACTOR RSBW"/>
    <property type="match status" value="1"/>
</dbReference>
<sequence>MTLYQRTFPGTPEEISRARRWTRGILRGLPCADDAALIVTELGTNALVHTASGNQAGTFHVSLTLVNQVVVIAVTDSGGGKTTPCVEHPGDDTPRGRGLGIIDALAERVEIHGNHHGHTVTVHLGRASVPQAIPC</sequence>
<keyword evidence="1" id="KW-0418">Kinase</keyword>
<dbReference type="Pfam" id="PF13581">
    <property type="entry name" value="HATPase_c_2"/>
    <property type="match status" value="1"/>
</dbReference>
<protein>
    <recommendedName>
        <fullName evidence="2">Histidine kinase/HSP90-like ATPase domain-containing protein</fullName>
    </recommendedName>
</protein>
<dbReference type="CDD" id="cd16936">
    <property type="entry name" value="HATPase_RsbW-like"/>
    <property type="match status" value="1"/>
</dbReference>
<dbReference type="InterPro" id="IPR050267">
    <property type="entry name" value="Anti-sigma-factor_SerPK"/>
</dbReference>
<dbReference type="InterPro" id="IPR036890">
    <property type="entry name" value="HATPase_C_sf"/>
</dbReference>
<proteinExistence type="predicted"/>
<reference evidence="3 4" key="1">
    <citation type="journal article" date="2019" name="Int. J. Syst. Evol. Microbiol.">
        <title>The Global Catalogue of Microorganisms (GCM) 10K type strain sequencing project: providing services to taxonomists for standard genome sequencing and annotation.</title>
        <authorList>
            <consortium name="The Broad Institute Genomics Platform"/>
            <consortium name="The Broad Institute Genome Sequencing Center for Infectious Disease"/>
            <person name="Wu L."/>
            <person name="Ma J."/>
        </authorList>
    </citation>
    <scope>NUCLEOTIDE SEQUENCE [LARGE SCALE GENOMIC DNA]</scope>
    <source>
        <strain evidence="3 4">JCM 6307</strain>
    </source>
</reference>
<keyword evidence="1" id="KW-0723">Serine/threonine-protein kinase</keyword>
<dbReference type="PANTHER" id="PTHR35526">
    <property type="entry name" value="ANTI-SIGMA-F FACTOR RSBW-RELATED"/>
    <property type="match status" value="1"/>
</dbReference>
<organism evidence="3 4">
    <name type="scientific">Streptomyces thermolineatus</name>
    <dbReference type="NCBI Taxonomy" id="44033"/>
    <lineage>
        <taxon>Bacteria</taxon>
        <taxon>Bacillati</taxon>
        <taxon>Actinomycetota</taxon>
        <taxon>Actinomycetes</taxon>
        <taxon>Kitasatosporales</taxon>
        <taxon>Streptomycetaceae</taxon>
        <taxon>Streptomyces</taxon>
    </lineage>
</organism>
<name>A0ABN3LVQ3_9ACTN</name>
<gene>
    <name evidence="3" type="ORF">GCM10010406_27630</name>
</gene>
<dbReference type="Gene3D" id="3.30.565.10">
    <property type="entry name" value="Histidine kinase-like ATPase, C-terminal domain"/>
    <property type="match status" value="1"/>
</dbReference>
<dbReference type="SUPFAM" id="SSF55874">
    <property type="entry name" value="ATPase domain of HSP90 chaperone/DNA topoisomerase II/histidine kinase"/>
    <property type="match status" value="1"/>
</dbReference>
<dbReference type="Proteomes" id="UP001501358">
    <property type="component" value="Unassembled WGS sequence"/>
</dbReference>
<evidence type="ECO:0000313" key="3">
    <source>
        <dbReference type="EMBL" id="GAA2489936.1"/>
    </source>
</evidence>
<evidence type="ECO:0000256" key="1">
    <source>
        <dbReference type="ARBA" id="ARBA00022527"/>
    </source>
</evidence>
<evidence type="ECO:0000313" key="4">
    <source>
        <dbReference type="Proteomes" id="UP001501358"/>
    </source>
</evidence>
<evidence type="ECO:0000259" key="2">
    <source>
        <dbReference type="Pfam" id="PF13581"/>
    </source>
</evidence>
<dbReference type="InterPro" id="IPR003594">
    <property type="entry name" value="HATPase_dom"/>
</dbReference>
<keyword evidence="4" id="KW-1185">Reference proteome</keyword>
<accession>A0ABN3LVQ3</accession>
<dbReference type="EMBL" id="BAAATA010000013">
    <property type="protein sequence ID" value="GAA2489936.1"/>
    <property type="molecule type" value="Genomic_DNA"/>
</dbReference>